<dbReference type="OrthoDB" id="6210861at2"/>
<organism evidence="2 3">
    <name type="scientific">Alkalisalibacterium limincola</name>
    <dbReference type="NCBI Taxonomy" id="2699169"/>
    <lineage>
        <taxon>Bacteria</taxon>
        <taxon>Pseudomonadati</taxon>
        <taxon>Pseudomonadota</taxon>
        <taxon>Gammaproteobacteria</taxon>
        <taxon>Lysobacterales</taxon>
        <taxon>Lysobacteraceae</taxon>
        <taxon>Alkalisalibacterium</taxon>
    </lineage>
</organism>
<dbReference type="EMBL" id="VRTS01000007">
    <property type="protein sequence ID" value="TXK60997.1"/>
    <property type="molecule type" value="Genomic_DNA"/>
</dbReference>
<dbReference type="InterPro" id="IPR021296">
    <property type="entry name" value="DUF2868"/>
</dbReference>
<dbReference type="Pfam" id="PF11067">
    <property type="entry name" value="DUF2868"/>
    <property type="match status" value="1"/>
</dbReference>
<keyword evidence="1" id="KW-0472">Membrane</keyword>
<reference evidence="2 3" key="1">
    <citation type="submission" date="2019-08" db="EMBL/GenBank/DDBJ databases">
        <authorList>
            <person name="Karlyshev A.V."/>
        </authorList>
    </citation>
    <scope>NUCLEOTIDE SEQUENCE [LARGE SCALE GENOMIC DNA]</scope>
    <source>
        <strain evidence="2 3">Alg18-2.2</strain>
    </source>
</reference>
<gene>
    <name evidence="2" type="ORF">FU658_10490</name>
</gene>
<dbReference type="AlphaFoldDB" id="A0A5C8KL15"/>
<evidence type="ECO:0000256" key="1">
    <source>
        <dbReference type="SAM" id="Phobius"/>
    </source>
</evidence>
<evidence type="ECO:0000313" key="3">
    <source>
        <dbReference type="Proteomes" id="UP000321248"/>
    </source>
</evidence>
<keyword evidence="1" id="KW-0812">Transmembrane</keyword>
<accession>A0A5C8KL15</accession>
<name>A0A5C8KL15_9GAMM</name>
<feature type="transmembrane region" description="Helical" evidence="1">
    <location>
        <begin position="89"/>
        <end position="109"/>
    </location>
</feature>
<sequence length="342" mass="36473">MGGVRPDVAARTAHAAGEGAAVAVAARGLGPAVWLGGGAIEVLRNQRRLWAVSGVLTHALWLAALLGALLALLYAVWFTRFEFTWQTTVAPPGFFVALVDALGWLPGLLGFPRPDADTVLASLNAPASDAAAHRLWAWWLVGIAVAYGVLPRLLALLGCLIGMSAFGRAPRLDLAHADWAPVLARVQPATHRTGVSDGDGTASVIDHIATPRDTLGGPRHLLGLELHPGTPWPPALGVADLHVHQADAHAEREAALKHLGDERRARLLLALDPRNTPDRGLLRSIAECSHRAARTGVWLLGGDTANPERIALWRERLGEIGLPERDCLARHNDAARWLAEDA</sequence>
<dbReference type="Proteomes" id="UP000321248">
    <property type="component" value="Unassembled WGS sequence"/>
</dbReference>
<proteinExistence type="predicted"/>
<evidence type="ECO:0000313" key="2">
    <source>
        <dbReference type="EMBL" id="TXK60997.1"/>
    </source>
</evidence>
<feature type="transmembrane region" description="Helical" evidence="1">
    <location>
        <begin position="136"/>
        <end position="161"/>
    </location>
</feature>
<feature type="transmembrane region" description="Helical" evidence="1">
    <location>
        <begin position="59"/>
        <end position="77"/>
    </location>
</feature>
<keyword evidence="1" id="KW-1133">Transmembrane helix</keyword>
<protein>
    <submittedName>
        <fullName evidence="2">DUF2868 domain-containing protein</fullName>
    </submittedName>
</protein>
<comment type="caution">
    <text evidence="2">The sequence shown here is derived from an EMBL/GenBank/DDBJ whole genome shotgun (WGS) entry which is preliminary data.</text>
</comment>
<keyword evidence="3" id="KW-1185">Reference proteome</keyword>